<protein>
    <submittedName>
        <fullName evidence="1">Uncharacterized protein</fullName>
    </submittedName>
</protein>
<evidence type="ECO:0000313" key="2">
    <source>
        <dbReference type="Proteomes" id="UP000230423"/>
    </source>
</evidence>
<accession>A0A2G9T4K4</accession>
<dbReference type="OrthoDB" id="1735038at2759"/>
<reference evidence="1 2" key="1">
    <citation type="submission" date="2015-09" db="EMBL/GenBank/DDBJ databases">
        <title>Draft genome of the parasitic nematode Teladorsagia circumcincta isolate WARC Sus (inbred).</title>
        <authorList>
            <person name="Mitreva M."/>
        </authorList>
    </citation>
    <scope>NUCLEOTIDE SEQUENCE [LARGE SCALE GENOMIC DNA]</scope>
    <source>
        <strain evidence="1 2">S</strain>
    </source>
</reference>
<dbReference type="AlphaFoldDB" id="A0A2G9T4K4"/>
<sequence>MFTKMCTDVFGEQFTAAAIQNSIIRTNHRYGGKEHYRGTNVVIPNGSLDPWHALGKYTSNDPSVVWYLIN</sequence>
<organism evidence="1 2">
    <name type="scientific">Teladorsagia circumcincta</name>
    <name type="common">Brown stomach worm</name>
    <name type="synonym">Ostertagia circumcincta</name>
    <dbReference type="NCBI Taxonomy" id="45464"/>
    <lineage>
        <taxon>Eukaryota</taxon>
        <taxon>Metazoa</taxon>
        <taxon>Ecdysozoa</taxon>
        <taxon>Nematoda</taxon>
        <taxon>Chromadorea</taxon>
        <taxon>Rhabditida</taxon>
        <taxon>Rhabditina</taxon>
        <taxon>Rhabditomorpha</taxon>
        <taxon>Strongyloidea</taxon>
        <taxon>Trichostrongylidae</taxon>
        <taxon>Teladorsagia</taxon>
    </lineage>
</organism>
<gene>
    <name evidence="1" type="ORF">TELCIR_25811</name>
</gene>
<evidence type="ECO:0000313" key="1">
    <source>
        <dbReference type="EMBL" id="PIO52876.1"/>
    </source>
</evidence>
<feature type="non-terminal residue" evidence="1">
    <location>
        <position position="70"/>
    </location>
</feature>
<dbReference type="Gene3D" id="3.40.50.1820">
    <property type="entry name" value="alpha/beta hydrolase"/>
    <property type="match status" value="1"/>
</dbReference>
<proteinExistence type="predicted"/>
<dbReference type="GO" id="GO:0070008">
    <property type="term" value="F:serine-type exopeptidase activity"/>
    <property type="evidence" value="ECO:0007669"/>
    <property type="project" value="InterPro"/>
</dbReference>
<keyword evidence="2" id="KW-1185">Reference proteome</keyword>
<dbReference type="Pfam" id="PF05577">
    <property type="entry name" value="Peptidase_S28"/>
    <property type="match status" value="1"/>
</dbReference>
<dbReference type="Proteomes" id="UP000230423">
    <property type="component" value="Unassembled WGS sequence"/>
</dbReference>
<dbReference type="EMBL" id="KZ424275">
    <property type="protein sequence ID" value="PIO52876.1"/>
    <property type="molecule type" value="Genomic_DNA"/>
</dbReference>
<dbReference type="InterPro" id="IPR008758">
    <property type="entry name" value="Peptidase_S28"/>
</dbReference>
<dbReference type="GO" id="GO:0006508">
    <property type="term" value="P:proteolysis"/>
    <property type="evidence" value="ECO:0007669"/>
    <property type="project" value="InterPro"/>
</dbReference>
<dbReference type="InterPro" id="IPR029058">
    <property type="entry name" value="AB_hydrolase_fold"/>
</dbReference>
<name>A0A2G9T4K4_TELCI</name>